<proteinExistence type="predicted"/>
<organism evidence="2 3">
    <name type="scientific">Candidatus Halomonas stercoripullorum</name>
    <dbReference type="NCBI Taxonomy" id="2838617"/>
    <lineage>
        <taxon>Bacteria</taxon>
        <taxon>Pseudomonadati</taxon>
        <taxon>Pseudomonadota</taxon>
        <taxon>Gammaproteobacteria</taxon>
        <taxon>Oceanospirillales</taxon>
        <taxon>Halomonadaceae</taxon>
        <taxon>Halomonas</taxon>
    </lineage>
</organism>
<feature type="transmembrane region" description="Helical" evidence="1">
    <location>
        <begin position="81"/>
        <end position="100"/>
    </location>
</feature>
<accession>A0A9D1WNR4</accession>
<dbReference type="Pfam" id="PF06055">
    <property type="entry name" value="ExoD"/>
    <property type="match status" value="1"/>
</dbReference>
<dbReference type="InterPro" id="IPR010331">
    <property type="entry name" value="ExoD"/>
</dbReference>
<protein>
    <submittedName>
        <fullName evidence="2">Exopolysaccharide biosynthesis protein</fullName>
    </submittedName>
</protein>
<reference evidence="2" key="2">
    <citation type="submission" date="2021-04" db="EMBL/GenBank/DDBJ databases">
        <authorList>
            <person name="Gilroy R."/>
        </authorList>
    </citation>
    <scope>NUCLEOTIDE SEQUENCE</scope>
    <source>
        <strain evidence="2">1193</strain>
    </source>
</reference>
<name>A0A9D1WNR4_9GAMM</name>
<keyword evidence="1" id="KW-1133">Transmembrane helix</keyword>
<evidence type="ECO:0000256" key="1">
    <source>
        <dbReference type="SAM" id="Phobius"/>
    </source>
</evidence>
<dbReference type="PANTHER" id="PTHR41795:SF1">
    <property type="entry name" value="EXOPOLYSACCHARIDE SYNTHESIS PROTEIN"/>
    <property type="match status" value="1"/>
</dbReference>
<keyword evidence="1" id="KW-0812">Transmembrane</keyword>
<dbReference type="AlphaFoldDB" id="A0A9D1WNR4"/>
<dbReference type="EMBL" id="DXFC01000310">
    <property type="protein sequence ID" value="HIX62631.1"/>
    <property type="molecule type" value="Genomic_DNA"/>
</dbReference>
<feature type="transmembrane region" description="Helical" evidence="1">
    <location>
        <begin position="194"/>
        <end position="211"/>
    </location>
</feature>
<evidence type="ECO:0000313" key="3">
    <source>
        <dbReference type="Proteomes" id="UP000824248"/>
    </source>
</evidence>
<keyword evidence="1" id="KW-0472">Membrane</keyword>
<dbReference type="PIRSF" id="PIRSF033239">
    <property type="entry name" value="ExoD"/>
    <property type="match status" value="1"/>
</dbReference>
<feature type="transmembrane region" description="Helical" evidence="1">
    <location>
        <begin position="146"/>
        <end position="163"/>
    </location>
</feature>
<feature type="transmembrane region" description="Helical" evidence="1">
    <location>
        <begin position="56"/>
        <end position="75"/>
    </location>
</feature>
<sequence length="212" mass="23266">MQEANKEDESDKKVQEHITQEPHSLEELLDVIEEIEATSGQISFDAVLDAIGRRSFGPLLLLAGLITLAPVISGVPGVPVAIGLFTLLISAQLLLGRRIFWLPAWLRKRKLSRDKVHKGLGWMRKPARFIDHLLRHRYSFMTGKRGIQLTALACLLLALVMPPMELVPFSANIAGAALSLFGLALMARDGLLSILGFMVTGFALATVSYNLV</sequence>
<evidence type="ECO:0000313" key="2">
    <source>
        <dbReference type="EMBL" id="HIX62631.1"/>
    </source>
</evidence>
<dbReference type="PANTHER" id="PTHR41795">
    <property type="entry name" value="EXOPOLYSACCHARIDE SYNTHESIS PROTEIN"/>
    <property type="match status" value="1"/>
</dbReference>
<comment type="caution">
    <text evidence="2">The sequence shown here is derived from an EMBL/GenBank/DDBJ whole genome shotgun (WGS) entry which is preliminary data.</text>
</comment>
<reference evidence="2" key="1">
    <citation type="journal article" date="2021" name="PeerJ">
        <title>Extensive microbial diversity within the chicken gut microbiome revealed by metagenomics and culture.</title>
        <authorList>
            <person name="Gilroy R."/>
            <person name="Ravi A."/>
            <person name="Getino M."/>
            <person name="Pursley I."/>
            <person name="Horton D.L."/>
            <person name="Alikhan N.F."/>
            <person name="Baker D."/>
            <person name="Gharbi K."/>
            <person name="Hall N."/>
            <person name="Watson M."/>
            <person name="Adriaenssens E.M."/>
            <person name="Foster-Nyarko E."/>
            <person name="Jarju S."/>
            <person name="Secka A."/>
            <person name="Antonio M."/>
            <person name="Oren A."/>
            <person name="Chaudhuri R.R."/>
            <person name="La Ragione R."/>
            <person name="Hildebrand F."/>
            <person name="Pallen M.J."/>
        </authorList>
    </citation>
    <scope>NUCLEOTIDE SEQUENCE</scope>
    <source>
        <strain evidence="2">1193</strain>
    </source>
</reference>
<gene>
    <name evidence="2" type="ORF">H9854_10405</name>
</gene>
<dbReference type="Proteomes" id="UP000824248">
    <property type="component" value="Unassembled WGS sequence"/>
</dbReference>